<proteinExistence type="predicted"/>
<dbReference type="PANTHER" id="PTHR33509:SF5">
    <property type="entry name" value="PROTEIN SENESCENCE-ASSOCIATED GENE 21, MITOCHONDRIAL"/>
    <property type="match status" value="1"/>
</dbReference>
<dbReference type="PANTHER" id="PTHR33509">
    <property type="entry name" value="LATE EMBRYOGENIS ABUNDANT PROTEIN 2-RELATED"/>
    <property type="match status" value="1"/>
</dbReference>
<sequence length="91" mass="9976">MARSYSSAKAISALITNKISDVAARRGYAAATHTVRVGAPNVMLKKGTEEPAKISWVPDPVTGYYRPENQAKEVDAAELREMLVNNKTRRS</sequence>
<keyword evidence="2" id="KW-1185">Reference proteome</keyword>
<accession>A0AAD4IMX6</accession>
<gene>
    <name evidence="1" type="ORF">C2S53_012387</name>
</gene>
<dbReference type="AlphaFoldDB" id="A0AAD4IMX6"/>
<dbReference type="InterPro" id="IPR004926">
    <property type="entry name" value="LEA_3a"/>
</dbReference>
<protein>
    <submittedName>
        <fullName evidence="1">Senescence-associated gene 21 protein</fullName>
    </submittedName>
</protein>
<reference evidence="1 2" key="1">
    <citation type="journal article" date="2021" name="Nat. Commun.">
        <title>Incipient diploidization of the medicinal plant Perilla within 10,000 years.</title>
        <authorList>
            <person name="Zhang Y."/>
            <person name="Shen Q."/>
            <person name="Leng L."/>
            <person name="Zhang D."/>
            <person name="Chen S."/>
            <person name="Shi Y."/>
            <person name="Ning Z."/>
            <person name="Chen S."/>
        </authorList>
    </citation>
    <scope>NUCLEOTIDE SEQUENCE [LARGE SCALE GENOMIC DNA]</scope>
    <source>
        <strain evidence="2">cv. PC099</strain>
    </source>
</reference>
<dbReference type="Proteomes" id="UP001190926">
    <property type="component" value="Unassembled WGS sequence"/>
</dbReference>
<dbReference type="GO" id="GO:0005739">
    <property type="term" value="C:mitochondrion"/>
    <property type="evidence" value="ECO:0007669"/>
    <property type="project" value="TreeGrafter"/>
</dbReference>
<dbReference type="EMBL" id="SDAM02029602">
    <property type="protein sequence ID" value="KAH6755495.1"/>
    <property type="molecule type" value="Genomic_DNA"/>
</dbReference>
<organism evidence="1 2">
    <name type="scientific">Perilla frutescens var. hirtella</name>
    <name type="common">Perilla citriodora</name>
    <name type="synonym">Perilla setoyensis</name>
    <dbReference type="NCBI Taxonomy" id="608512"/>
    <lineage>
        <taxon>Eukaryota</taxon>
        <taxon>Viridiplantae</taxon>
        <taxon>Streptophyta</taxon>
        <taxon>Embryophyta</taxon>
        <taxon>Tracheophyta</taxon>
        <taxon>Spermatophyta</taxon>
        <taxon>Magnoliopsida</taxon>
        <taxon>eudicotyledons</taxon>
        <taxon>Gunneridae</taxon>
        <taxon>Pentapetalae</taxon>
        <taxon>asterids</taxon>
        <taxon>lamiids</taxon>
        <taxon>Lamiales</taxon>
        <taxon>Lamiaceae</taxon>
        <taxon>Nepetoideae</taxon>
        <taxon>Elsholtzieae</taxon>
        <taxon>Perilla</taxon>
    </lineage>
</organism>
<dbReference type="Pfam" id="PF03242">
    <property type="entry name" value="LEA_3a"/>
    <property type="match status" value="1"/>
</dbReference>
<evidence type="ECO:0000313" key="2">
    <source>
        <dbReference type="Proteomes" id="UP001190926"/>
    </source>
</evidence>
<name>A0AAD4IMX6_PERFH</name>
<comment type="caution">
    <text evidence="1">The sequence shown here is derived from an EMBL/GenBank/DDBJ whole genome shotgun (WGS) entry which is preliminary data.</text>
</comment>
<dbReference type="GO" id="GO:0006950">
    <property type="term" value="P:response to stress"/>
    <property type="evidence" value="ECO:0007669"/>
    <property type="project" value="TreeGrafter"/>
</dbReference>
<evidence type="ECO:0000313" key="1">
    <source>
        <dbReference type="EMBL" id="KAH6755495.1"/>
    </source>
</evidence>